<organism evidence="1 2">
    <name type="scientific">Blepharisma stoltei</name>
    <dbReference type="NCBI Taxonomy" id="1481888"/>
    <lineage>
        <taxon>Eukaryota</taxon>
        <taxon>Sar</taxon>
        <taxon>Alveolata</taxon>
        <taxon>Ciliophora</taxon>
        <taxon>Postciliodesmatophora</taxon>
        <taxon>Heterotrichea</taxon>
        <taxon>Heterotrichida</taxon>
        <taxon>Blepharismidae</taxon>
        <taxon>Blepharisma</taxon>
    </lineage>
</organism>
<evidence type="ECO:0000313" key="2">
    <source>
        <dbReference type="Proteomes" id="UP001162131"/>
    </source>
</evidence>
<gene>
    <name evidence="1" type="ORF">BSTOLATCC_MIC52135</name>
</gene>
<dbReference type="AlphaFoldDB" id="A0AAU9JY94"/>
<dbReference type="SUPFAM" id="SSF75011">
    <property type="entry name" value="3-carboxy-cis,cis-mucoante lactonizing enzyme"/>
    <property type="match status" value="1"/>
</dbReference>
<protein>
    <submittedName>
        <fullName evidence="1">Uncharacterized protein</fullName>
    </submittedName>
</protein>
<accession>A0AAU9JY94</accession>
<dbReference type="Proteomes" id="UP001162131">
    <property type="component" value="Unassembled WGS sequence"/>
</dbReference>
<reference evidence="1" key="1">
    <citation type="submission" date="2021-09" db="EMBL/GenBank/DDBJ databases">
        <authorList>
            <consortium name="AG Swart"/>
            <person name="Singh M."/>
            <person name="Singh A."/>
            <person name="Seah K."/>
            <person name="Emmerich C."/>
        </authorList>
    </citation>
    <scope>NUCLEOTIDE SEQUENCE</scope>
    <source>
        <strain evidence="1">ATCC30299</strain>
    </source>
</reference>
<evidence type="ECO:0000313" key="1">
    <source>
        <dbReference type="EMBL" id="CAG9330719.1"/>
    </source>
</evidence>
<comment type="caution">
    <text evidence="1">The sequence shown here is derived from an EMBL/GenBank/DDBJ whole genome shotgun (WGS) entry which is preliminary data.</text>
</comment>
<sequence>MADLYLEEQRIKTEEFLVEKKIKIEEFSAMLTALYISDSDHLRQLQTEFKTLSALPKSIEGMIKKHQGDLRIQCFYRDFAKQCRITQILLNKKIFKIHKQNYNNSYNSDFNYLYNTDENLNGTEIYIYNLKSHKRTSTCELKSYKPNRRLLDKITNYVKISNSHLLILGSVQERYKGLLMDLKTKAITEMFNFSCQKGVFDTFNQFIYYKNYLYVFGDLDRAGLVKYDINRNKWQKLAFPQLDRRVFAVLFHNYVLVSSFYNSSFYLYDLLIEAHSEIGFYERIESRKFLFTDQVKVYLWIQNNSIYESEENNPFKWNIIGNNNFRIRELPFDITFSYFEGNIYASFLIRPKMYCYKLNRECKEIELIYQGGVNR</sequence>
<dbReference type="EMBL" id="CAJZBQ010000052">
    <property type="protein sequence ID" value="CAG9330719.1"/>
    <property type="molecule type" value="Genomic_DNA"/>
</dbReference>
<proteinExistence type="predicted"/>
<name>A0AAU9JY94_9CILI</name>
<keyword evidence="2" id="KW-1185">Reference proteome</keyword>